<dbReference type="NCBIfam" id="TIGR00768">
    <property type="entry name" value="rimK_fam"/>
    <property type="match status" value="1"/>
</dbReference>
<evidence type="ECO:0000256" key="3">
    <source>
        <dbReference type="ARBA" id="ARBA00022840"/>
    </source>
</evidence>
<dbReference type="InterPro" id="IPR013651">
    <property type="entry name" value="ATP-grasp_RimK-type"/>
</dbReference>
<organism evidence="6 7">
    <name type="scientific">Salisediminibacterium beveridgei</name>
    <dbReference type="NCBI Taxonomy" id="632773"/>
    <lineage>
        <taxon>Bacteria</taxon>
        <taxon>Bacillati</taxon>
        <taxon>Bacillota</taxon>
        <taxon>Bacilli</taxon>
        <taxon>Bacillales</taxon>
        <taxon>Bacillaceae</taxon>
        <taxon>Salisediminibacterium</taxon>
    </lineage>
</organism>
<proteinExistence type="predicted"/>
<feature type="domain" description="ATP-grasp" evidence="5">
    <location>
        <begin position="107"/>
        <end position="295"/>
    </location>
</feature>
<evidence type="ECO:0000313" key="6">
    <source>
        <dbReference type="EMBL" id="AOM82345.1"/>
    </source>
</evidence>
<dbReference type="PATRIC" id="fig|632773.3.peg.1038"/>
<dbReference type="PROSITE" id="PS50975">
    <property type="entry name" value="ATP_GRASP"/>
    <property type="match status" value="1"/>
</dbReference>
<dbReference type="GO" id="GO:0016740">
    <property type="term" value="F:transferase activity"/>
    <property type="evidence" value="ECO:0007669"/>
    <property type="project" value="UniProtKB-KW"/>
</dbReference>
<reference evidence="6 7" key="1">
    <citation type="submission" date="2015-08" db="EMBL/GenBank/DDBJ databases">
        <title>The complete genome sequence of Bacillus beveridgei MLTeJB.</title>
        <authorList>
            <person name="Hanson T.E."/>
            <person name="Mesa C."/>
            <person name="Basesman S.M."/>
            <person name="Oremland R.S."/>
        </authorList>
    </citation>
    <scope>NUCLEOTIDE SEQUENCE [LARGE SCALE GENOMIC DNA]</scope>
    <source>
        <strain evidence="6 7">MLTeJB</strain>
    </source>
</reference>
<dbReference type="GO" id="GO:0046872">
    <property type="term" value="F:metal ion binding"/>
    <property type="evidence" value="ECO:0007669"/>
    <property type="project" value="UniProtKB-KW"/>
</dbReference>
<dbReference type="EMBL" id="CP012502">
    <property type="protein sequence ID" value="AOM82345.1"/>
    <property type="molecule type" value="Genomic_DNA"/>
</dbReference>
<keyword evidence="3 4" id="KW-0067">ATP-binding</keyword>
<evidence type="ECO:0000256" key="4">
    <source>
        <dbReference type="PROSITE-ProRule" id="PRU00409"/>
    </source>
</evidence>
<dbReference type="GO" id="GO:0005737">
    <property type="term" value="C:cytoplasm"/>
    <property type="evidence" value="ECO:0007669"/>
    <property type="project" value="TreeGrafter"/>
</dbReference>
<protein>
    <submittedName>
        <fullName evidence="6">Ribosomal protein S6 glutaminyl transferase</fullName>
    </submittedName>
</protein>
<dbReference type="InterPro" id="IPR011761">
    <property type="entry name" value="ATP-grasp"/>
</dbReference>
<dbReference type="KEGG" id="bbev:BBEV_0976"/>
<gene>
    <name evidence="6" type="primary">rimK-1</name>
    <name evidence="6" type="ORF">BBEV_0976</name>
</gene>
<dbReference type="InterPro" id="IPR004666">
    <property type="entry name" value="Rp_bS6_RimK/Lys_biosynth_LsyX"/>
</dbReference>
<dbReference type="PANTHER" id="PTHR21621">
    <property type="entry name" value="RIBOSOMAL PROTEIN S6 MODIFICATION PROTEIN"/>
    <property type="match status" value="1"/>
</dbReference>
<dbReference type="AlphaFoldDB" id="A0A1D7QTP2"/>
<dbReference type="Gene3D" id="3.40.50.20">
    <property type="match status" value="1"/>
</dbReference>
<dbReference type="Proteomes" id="UP000094463">
    <property type="component" value="Chromosome"/>
</dbReference>
<dbReference type="GO" id="GO:0005524">
    <property type="term" value="F:ATP binding"/>
    <property type="evidence" value="ECO:0007669"/>
    <property type="project" value="UniProtKB-UniRule"/>
</dbReference>
<evidence type="ECO:0000256" key="2">
    <source>
        <dbReference type="ARBA" id="ARBA00022741"/>
    </source>
</evidence>
<sequence>MHAAPKTLAILSNGHLNTEKFQDYNQWMIQAAETAGFEASPLTNLDVLASSAPDRLIPATNTFNALPDAVLFADKDLLLARAFEKRGVRVFNTSEAVGICDHKGLMHDVLSSHAVPTPLTIQAPFMYMPPKELDDRFLKAVVHHLGLPLVVKEAYGSFGEQVYLIQTEEALTRLTRELAGKPFLYQQYITHSHGRDMRVNVVGGRVVASMIRTSKSDFRANVTAGGQTVACEPPAEASALAIRAAEAVGADFAGVDLLFHNGGFLVCEVNTNPHIRSIYEATGIDIAPHMISWIDQHTVKTN</sequence>
<keyword evidence="6" id="KW-0808">Transferase</keyword>
<evidence type="ECO:0000256" key="1">
    <source>
        <dbReference type="ARBA" id="ARBA00022723"/>
    </source>
</evidence>
<dbReference type="Gene3D" id="3.30.470.20">
    <property type="entry name" value="ATP-grasp fold, B domain"/>
    <property type="match status" value="1"/>
</dbReference>
<dbReference type="PANTHER" id="PTHR21621:SF0">
    <property type="entry name" value="BETA-CITRYLGLUTAMATE SYNTHASE B-RELATED"/>
    <property type="match status" value="1"/>
</dbReference>
<keyword evidence="7" id="KW-1185">Reference proteome</keyword>
<dbReference type="Pfam" id="PF08443">
    <property type="entry name" value="RimK"/>
    <property type="match status" value="1"/>
</dbReference>
<dbReference type="RefSeq" id="WP_069364448.1">
    <property type="nucleotide sequence ID" value="NZ_CP012502.1"/>
</dbReference>
<dbReference type="STRING" id="632773.BBEV_0976"/>
<name>A0A1D7QTP2_9BACI</name>
<dbReference type="GO" id="GO:0016879">
    <property type="term" value="F:ligase activity, forming carbon-nitrogen bonds"/>
    <property type="evidence" value="ECO:0007669"/>
    <property type="project" value="TreeGrafter"/>
</dbReference>
<evidence type="ECO:0000259" key="5">
    <source>
        <dbReference type="PROSITE" id="PS50975"/>
    </source>
</evidence>
<keyword evidence="1" id="KW-0479">Metal-binding</keyword>
<keyword evidence="2 4" id="KW-0547">Nucleotide-binding</keyword>
<dbReference type="SUPFAM" id="SSF56059">
    <property type="entry name" value="Glutathione synthetase ATP-binding domain-like"/>
    <property type="match status" value="1"/>
</dbReference>
<accession>A0A1D7QTP2</accession>
<evidence type="ECO:0000313" key="7">
    <source>
        <dbReference type="Proteomes" id="UP000094463"/>
    </source>
</evidence>